<keyword evidence="1" id="KW-0418">Kinase</keyword>
<dbReference type="Gene3D" id="3.30.420.40">
    <property type="match status" value="1"/>
</dbReference>
<keyword evidence="2" id="KW-1185">Reference proteome</keyword>
<dbReference type="STRING" id="906689.A0A2I0WCB5"/>
<evidence type="ECO:0000313" key="2">
    <source>
        <dbReference type="Proteomes" id="UP000233837"/>
    </source>
</evidence>
<dbReference type="InterPro" id="IPR043129">
    <property type="entry name" value="ATPase_NBD"/>
</dbReference>
<dbReference type="EMBL" id="KZ502758">
    <property type="protein sequence ID" value="PKU73287.1"/>
    <property type="molecule type" value="Genomic_DNA"/>
</dbReference>
<evidence type="ECO:0000313" key="1">
    <source>
        <dbReference type="EMBL" id="PKU73287.1"/>
    </source>
</evidence>
<reference evidence="1 2" key="1">
    <citation type="journal article" date="2016" name="Sci. Rep.">
        <title>The Dendrobium catenatum Lindl. genome sequence provides insights into polysaccharide synthase, floral development and adaptive evolution.</title>
        <authorList>
            <person name="Zhang G.Q."/>
            <person name="Xu Q."/>
            <person name="Bian C."/>
            <person name="Tsai W.C."/>
            <person name="Yeh C.M."/>
            <person name="Liu K.W."/>
            <person name="Yoshida K."/>
            <person name="Zhang L.S."/>
            <person name="Chang S.B."/>
            <person name="Chen F."/>
            <person name="Shi Y."/>
            <person name="Su Y.Y."/>
            <person name="Zhang Y.Q."/>
            <person name="Chen L.J."/>
            <person name="Yin Y."/>
            <person name="Lin M."/>
            <person name="Huang H."/>
            <person name="Deng H."/>
            <person name="Wang Z.W."/>
            <person name="Zhu S.L."/>
            <person name="Zhao X."/>
            <person name="Deng C."/>
            <person name="Niu S.C."/>
            <person name="Huang J."/>
            <person name="Wang M."/>
            <person name="Liu G.H."/>
            <person name="Yang H.J."/>
            <person name="Xiao X.J."/>
            <person name="Hsiao Y.Y."/>
            <person name="Wu W.L."/>
            <person name="Chen Y.Y."/>
            <person name="Mitsuda N."/>
            <person name="Ohme-Takagi M."/>
            <person name="Luo Y.B."/>
            <person name="Van de Peer Y."/>
            <person name="Liu Z.J."/>
        </authorList>
    </citation>
    <scope>NUCLEOTIDE SEQUENCE [LARGE SCALE GENOMIC DNA]</scope>
    <source>
        <tissue evidence="1">The whole plant</tissue>
    </source>
</reference>
<dbReference type="GO" id="GO:0005829">
    <property type="term" value="C:cytosol"/>
    <property type="evidence" value="ECO:0007669"/>
    <property type="project" value="TreeGrafter"/>
</dbReference>
<dbReference type="GO" id="GO:0015937">
    <property type="term" value="P:coenzyme A biosynthetic process"/>
    <property type="evidence" value="ECO:0007669"/>
    <property type="project" value="InterPro"/>
</dbReference>
<keyword evidence="1" id="KW-0808">Transferase</keyword>
<organism evidence="1 2">
    <name type="scientific">Dendrobium catenatum</name>
    <dbReference type="NCBI Taxonomy" id="906689"/>
    <lineage>
        <taxon>Eukaryota</taxon>
        <taxon>Viridiplantae</taxon>
        <taxon>Streptophyta</taxon>
        <taxon>Embryophyta</taxon>
        <taxon>Tracheophyta</taxon>
        <taxon>Spermatophyta</taxon>
        <taxon>Magnoliopsida</taxon>
        <taxon>Liliopsida</taxon>
        <taxon>Asparagales</taxon>
        <taxon>Orchidaceae</taxon>
        <taxon>Epidendroideae</taxon>
        <taxon>Malaxideae</taxon>
        <taxon>Dendrobiinae</taxon>
        <taxon>Dendrobium</taxon>
    </lineage>
</organism>
<name>A0A2I0WCB5_9ASPA</name>
<dbReference type="AlphaFoldDB" id="A0A2I0WCB5"/>
<gene>
    <name evidence="1" type="ORF">MA16_Dca026951</name>
</gene>
<dbReference type="PANTHER" id="PTHR12280">
    <property type="entry name" value="PANTOTHENATE KINASE"/>
    <property type="match status" value="1"/>
</dbReference>
<dbReference type="Proteomes" id="UP000233837">
    <property type="component" value="Unassembled WGS sequence"/>
</dbReference>
<dbReference type="SUPFAM" id="SSF53067">
    <property type="entry name" value="Actin-like ATPase domain"/>
    <property type="match status" value="1"/>
</dbReference>
<dbReference type="Pfam" id="PF03630">
    <property type="entry name" value="Fumble"/>
    <property type="match status" value="1"/>
</dbReference>
<sequence>MKEEEVILHEESPDFIPVLNSSLNNAIQPIQELSCVSSACQLCVLLSVPLPVRAGLVIKAARFSQFKLALTIGAVSFLVASLLRLKRVYFGGSYIRGHASTMDNISYAIDFWSKGQMHAIFLRHEGFLGALGALLSNLNLKNDDMIFEDSKESVSKKNTTSI</sequence>
<protein>
    <submittedName>
        <fullName evidence="1">Pantothenate kinase 2</fullName>
    </submittedName>
</protein>
<accession>A0A2I0WCB5</accession>
<proteinExistence type="predicted"/>
<reference evidence="1 2" key="2">
    <citation type="journal article" date="2017" name="Nature">
        <title>The Apostasia genome and the evolution of orchids.</title>
        <authorList>
            <person name="Zhang G.Q."/>
            <person name="Liu K.W."/>
            <person name="Li Z."/>
            <person name="Lohaus R."/>
            <person name="Hsiao Y.Y."/>
            <person name="Niu S.C."/>
            <person name="Wang J.Y."/>
            <person name="Lin Y.C."/>
            <person name="Xu Q."/>
            <person name="Chen L.J."/>
            <person name="Yoshida K."/>
            <person name="Fujiwara S."/>
            <person name="Wang Z.W."/>
            <person name="Zhang Y.Q."/>
            <person name="Mitsuda N."/>
            <person name="Wang M."/>
            <person name="Liu G.H."/>
            <person name="Pecoraro L."/>
            <person name="Huang H.X."/>
            <person name="Xiao X.J."/>
            <person name="Lin M."/>
            <person name="Wu X.Y."/>
            <person name="Wu W.L."/>
            <person name="Chen Y.Y."/>
            <person name="Chang S.B."/>
            <person name="Sakamoto S."/>
            <person name="Ohme-Takagi M."/>
            <person name="Yagi M."/>
            <person name="Zeng S.J."/>
            <person name="Shen C.Y."/>
            <person name="Yeh C.M."/>
            <person name="Luo Y.B."/>
            <person name="Tsai W.C."/>
            <person name="Van de Peer Y."/>
            <person name="Liu Z.J."/>
        </authorList>
    </citation>
    <scope>NUCLEOTIDE SEQUENCE [LARGE SCALE GENOMIC DNA]</scope>
    <source>
        <tissue evidence="1">The whole plant</tissue>
    </source>
</reference>
<dbReference type="GO" id="GO:0004594">
    <property type="term" value="F:pantothenate kinase activity"/>
    <property type="evidence" value="ECO:0007669"/>
    <property type="project" value="TreeGrafter"/>
</dbReference>
<dbReference type="GO" id="GO:0005634">
    <property type="term" value="C:nucleus"/>
    <property type="evidence" value="ECO:0007669"/>
    <property type="project" value="TreeGrafter"/>
</dbReference>
<dbReference type="InterPro" id="IPR004567">
    <property type="entry name" value="Type_II_PanK"/>
</dbReference>
<dbReference type="GO" id="GO:0005524">
    <property type="term" value="F:ATP binding"/>
    <property type="evidence" value="ECO:0007669"/>
    <property type="project" value="InterPro"/>
</dbReference>
<dbReference type="PANTHER" id="PTHR12280:SF36">
    <property type="entry name" value="PANTOTHENATE KINASE 1"/>
    <property type="match status" value="1"/>
</dbReference>